<proteinExistence type="predicted"/>
<evidence type="ECO:0000313" key="2">
    <source>
        <dbReference type="Proteomes" id="UP001458880"/>
    </source>
</evidence>
<evidence type="ECO:0000313" key="1">
    <source>
        <dbReference type="EMBL" id="KAK9701932.1"/>
    </source>
</evidence>
<dbReference type="AlphaFoldDB" id="A0AAW1JFK8"/>
<keyword evidence="2" id="KW-1185">Reference proteome</keyword>
<reference evidence="1 2" key="1">
    <citation type="journal article" date="2024" name="BMC Genomics">
        <title>De novo assembly and annotation of Popillia japonica's genome with initial clues to its potential as an invasive pest.</title>
        <authorList>
            <person name="Cucini C."/>
            <person name="Boschi S."/>
            <person name="Funari R."/>
            <person name="Cardaioli E."/>
            <person name="Iannotti N."/>
            <person name="Marturano G."/>
            <person name="Paoli F."/>
            <person name="Bruttini M."/>
            <person name="Carapelli A."/>
            <person name="Frati F."/>
            <person name="Nardi F."/>
        </authorList>
    </citation>
    <scope>NUCLEOTIDE SEQUENCE [LARGE SCALE GENOMIC DNA]</scope>
    <source>
        <strain evidence="1">DMR45628</strain>
    </source>
</reference>
<comment type="caution">
    <text evidence="1">The sequence shown here is derived from an EMBL/GenBank/DDBJ whole genome shotgun (WGS) entry which is preliminary data.</text>
</comment>
<dbReference type="Proteomes" id="UP001458880">
    <property type="component" value="Unassembled WGS sequence"/>
</dbReference>
<sequence length="100" mass="12029">MEHRNSEKSTKKRTELVPTKLETKDRTKWRRTITFLILRVEEVADNYVKGLSRAQFSEDGAWRQQNLSIFQLLKKLSKEKVEIEKFILNLGWLERRPKKL</sequence>
<organism evidence="1 2">
    <name type="scientific">Popillia japonica</name>
    <name type="common">Japanese beetle</name>
    <dbReference type="NCBI Taxonomy" id="7064"/>
    <lineage>
        <taxon>Eukaryota</taxon>
        <taxon>Metazoa</taxon>
        <taxon>Ecdysozoa</taxon>
        <taxon>Arthropoda</taxon>
        <taxon>Hexapoda</taxon>
        <taxon>Insecta</taxon>
        <taxon>Pterygota</taxon>
        <taxon>Neoptera</taxon>
        <taxon>Endopterygota</taxon>
        <taxon>Coleoptera</taxon>
        <taxon>Polyphaga</taxon>
        <taxon>Scarabaeiformia</taxon>
        <taxon>Scarabaeidae</taxon>
        <taxon>Rutelinae</taxon>
        <taxon>Popillia</taxon>
    </lineage>
</organism>
<gene>
    <name evidence="1" type="ORF">QE152_g30271</name>
</gene>
<accession>A0AAW1JFK8</accession>
<protein>
    <submittedName>
        <fullName evidence="1">Uncharacterized protein</fullName>
    </submittedName>
</protein>
<dbReference type="EMBL" id="JASPKY010000404">
    <property type="protein sequence ID" value="KAK9701932.1"/>
    <property type="molecule type" value="Genomic_DNA"/>
</dbReference>
<name>A0AAW1JFK8_POPJA</name>